<evidence type="ECO:0000256" key="3">
    <source>
        <dbReference type="ARBA" id="ARBA00022692"/>
    </source>
</evidence>
<feature type="coiled-coil region" evidence="7">
    <location>
        <begin position="649"/>
        <end position="699"/>
    </location>
</feature>
<feature type="transmembrane region" description="Helical" evidence="8">
    <location>
        <begin position="455"/>
        <end position="481"/>
    </location>
</feature>
<comment type="subcellular location">
    <subcellularLocation>
        <location evidence="1">Cell membrane</location>
        <topology evidence="1">Multi-pass membrane protein</topology>
    </subcellularLocation>
</comment>
<organism evidence="10 11">
    <name type="scientific">Actinomadura namibiensis</name>
    <dbReference type="NCBI Taxonomy" id="182080"/>
    <lineage>
        <taxon>Bacteria</taxon>
        <taxon>Bacillati</taxon>
        <taxon>Actinomycetota</taxon>
        <taxon>Actinomycetes</taxon>
        <taxon>Streptosporangiales</taxon>
        <taxon>Thermomonosporaceae</taxon>
        <taxon>Actinomadura</taxon>
    </lineage>
</organism>
<evidence type="ECO:0000313" key="10">
    <source>
        <dbReference type="EMBL" id="MBA8950657.1"/>
    </source>
</evidence>
<evidence type="ECO:0000256" key="1">
    <source>
        <dbReference type="ARBA" id="ARBA00004651"/>
    </source>
</evidence>
<feature type="transmembrane region" description="Helical" evidence="8">
    <location>
        <begin position="132"/>
        <end position="154"/>
    </location>
</feature>
<dbReference type="PANTHER" id="PTHR30509:SF9">
    <property type="entry name" value="MULTIDRUG RESISTANCE PROTEIN MDTO"/>
    <property type="match status" value="1"/>
</dbReference>
<feature type="transmembrane region" description="Helical" evidence="8">
    <location>
        <begin position="71"/>
        <end position="90"/>
    </location>
</feature>
<evidence type="ECO:0000256" key="7">
    <source>
        <dbReference type="SAM" id="Coils"/>
    </source>
</evidence>
<dbReference type="GO" id="GO:0005886">
    <property type="term" value="C:plasma membrane"/>
    <property type="evidence" value="ECO:0007669"/>
    <property type="project" value="UniProtKB-SubCell"/>
</dbReference>
<dbReference type="InterPro" id="IPR049453">
    <property type="entry name" value="Memb_transporter_dom"/>
</dbReference>
<name>A0A7W3LMA7_ACTNM</name>
<feature type="transmembrane region" description="Helical" evidence="8">
    <location>
        <begin position="17"/>
        <end position="35"/>
    </location>
</feature>
<accession>A0A7W3LMA7</accession>
<keyword evidence="2" id="KW-1003">Cell membrane</keyword>
<keyword evidence="5 8" id="KW-0472">Membrane</keyword>
<reference evidence="10 11" key="1">
    <citation type="submission" date="2020-08" db="EMBL/GenBank/DDBJ databases">
        <title>Genomic Encyclopedia of Type Strains, Phase IV (KMG-IV): sequencing the most valuable type-strain genomes for metagenomic binning, comparative biology and taxonomic classification.</title>
        <authorList>
            <person name="Goeker M."/>
        </authorList>
    </citation>
    <scope>NUCLEOTIDE SEQUENCE [LARGE SCALE GENOMIC DNA]</scope>
    <source>
        <strain evidence="10 11">DSM 44197</strain>
    </source>
</reference>
<dbReference type="RefSeq" id="WP_182843028.1">
    <property type="nucleotide sequence ID" value="NZ_JACJIA010000002.1"/>
</dbReference>
<comment type="caution">
    <text evidence="10">The sequence shown here is derived from an EMBL/GenBank/DDBJ whole genome shotgun (WGS) entry which is preliminary data.</text>
</comment>
<dbReference type="EMBL" id="JACJIA010000002">
    <property type="protein sequence ID" value="MBA8950657.1"/>
    <property type="molecule type" value="Genomic_DNA"/>
</dbReference>
<dbReference type="Proteomes" id="UP000572680">
    <property type="component" value="Unassembled WGS sequence"/>
</dbReference>
<evidence type="ECO:0000256" key="6">
    <source>
        <dbReference type="ARBA" id="ARBA00043993"/>
    </source>
</evidence>
<evidence type="ECO:0000313" key="11">
    <source>
        <dbReference type="Proteomes" id="UP000572680"/>
    </source>
</evidence>
<dbReference type="AlphaFoldDB" id="A0A7W3LMA7"/>
<sequence>MAFEGFRESLARIEGRAAPFYGLAAALAMAVPLLAGAATGHAAQGAMIALGAYLVALRAPEGPYGHRARNLASAVLVVAAGATVGGHLAGHTWLAVLVVPPIVALGSMITWIGPTAALAVLLTAVRPPTHDVVYNGFLELFGGLLASLLLLAPWPARRLRPLRAALAEAADAVAEALDAVAQEIGTSDTSALDAVDITDPDLAAVARVPVWEERRRAASRAIGAARTTVGFYRAGRNREEPSRPERLIDALARVMHETVALRTLVEAAGRRPPDREWEMEARVAVAALAARVRLLAGAVARPGDAPLGSMESMAVRRLARQSEKIRRAGLAGDEDLVAAALIGQVRRSIDRIAGSVDAARRIVAGGVRIGVGPPRRLPAPHPVSAWDRMGRAVRTRSPGFRQVTRVGLTVAVAMALAAALRLPHGHWMSLTVMMCLRGTYGETVTRLTQRIVGTAVGSIVAAVLLALAPNQTTATLILFGFALLGFTMRPVNFAYWALFGTPLAMMLLDFSTPSDWTAAGERIALTLAGGALAFLAVRLLWPTGHAERLPVQLGRMLTAHADLARSAAEVVEGERETLPHDRLVAAEQAAETVSETRTRLADERVPDTERISRLRSTVAAAHRVRDHLIAVGRMAREQSVDAGPIPEILDRIADRLEEAADEIEESGDLRGAPEAPTPAERLDEEFADLDDHLSSLAKRRRAEVAAGVGTDEFTPLRHALLQVSGTRYAVRALRRDTEEMIDTATRSPRAPAGR</sequence>
<protein>
    <submittedName>
        <fullName evidence="10">Putative membrane protein YccC</fullName>
    </submittedName>
</protein>
<feature type="domain" description="Integral membrane bound transporter" evidence="9">
    <location>
        <begin position="412"/>
        <end position="535"/>
    </location>
</feature>
<gene>
    <name evidence="10" type="ORF">HNR61_002270</name>
</gene>
<keyword evidence="11" id="KW-1185">Reference proteome</keyword>
<dbReference type="Pfam" id="PF13515">
    <property type="entry name" value="FUSC_2"/>
    <property type="match status" value="1"/>
</dbReference>
<evidence type="ECO:0000256" key="2">
    <source>
        <dbReference type="ARBA" id="ARBA00022475"/>
    </source>
</evidence>
<keyword evidence="4 8" id="KW-1133">Transmembrane helix</keyword>
<feature type="transmembrane region" description="Helical" evidence="8">
    <location>
        <begin position="102"/>
        <end position="125"/>
    </location>
</feature>
<proteinExistence type="inferred from homology"/>
<evidence type="ECO:0000256" key="4">
    <source>
        <dbReference type="ARBA" id="ARBA00022989"/>
    </source>
</evidence>
<feature type="transmembrane region" description="Helical" evidence="8">
    <location>
        <begin position="41"/>
        <end position="59"/>
    </location>
</feature>
<evidence type="ECO:0000259" key="9">
    <source>
        <dbReference type="Pfam" id="PF13515"/>
    </source>
</evidence>
<comment type="similarity">
    <text evidence="6">Belongs to the YccS/YhfK family.</text>
</comment>
<evidence type="ECO:0000256" key="5">
    <source>
        <dbReference type="ARBA" id="ARBA00023136"/>
    </source>
</evidence>
<evidence type="ECO:0000256" key="8">
    <source>
        <dbReference type="SAM" id="Phobius"/>
    </source>
</evidence>
<dbReference type="PANTHER" id="PTHR30509">
    <property type="entry name" value="P-HYDROXYBENZOIC ACID EFFLUX PUMP SUBUNIT-RELATED"/>
    <property type="match status" value="1"/>
</dbReference>
<feature type="transmembrane region" description="Helical" evidence="8">
    <location>
        <begin position="523"/>
        <end position="541"/>
    </location>
</feature>
<keyword evidence="7" id="KW-0175">Coiled coil</keyword>
<keyword evidence="3 8" id="KW-0812">Transmembrane</keyword>